<dbReference type="InterPro" id="IPR045851">
    <property type="entry name" value="AMP-bd_C_sf"/>
</dbReference>
<feature type="domain" description="AMP-dependent synthetase/ligase" evidence="3">
    <location>
        <begin position="51"/>
        <end position="437"/>
    </location>
</feature>
<dbReference type="STRING" id="158441.A0A226DZW2"/>
<organism evidence="4 5">
    <name type="scientific">Folsomia candida</name>
    <name type="common">Springtail</name>
    <dbReference type="NCBI Taxonomy" id="158441"/>
    <lineage>
        <taxon>Eukaryota</taxon>
        <taxon>Metazoa</taxon>
        <taxon>Ecdysozoa</taxon>
        <taxon>Arthropoda</taxon>
        <taxon>Hexapoda</taxon>
        <taxon>Collembola</taxon>
        <taxon>Entomobryomorpha</taxon>
        <taxon>Isotomoidea</taxon>
        <taxon>Isotomidae</taxon>
        <taxon>Proisotominae</taxon>
        <taxon>Folsomia</taxon>
    </lineage>
</organism>
<name>A0A226DZW2_FOLCA</name>
<dbReference type="Gene3D" id="3.40.50.12780">
    <property type="entry name" value="N-terminal domain of ligase-like"/>
    <property type="match status" value="2"/>
</dbReference>
<protein>
    <submittedName>
        <fullName evidence="4">Mycosubtilin synthase subunit C</fullName>
    </submittedName>
</protein>
<dbReference type="Gene3D" id="3.40.630.30">
    <property type="match status" value="2"/>
</dbReference>
<dbReference type="OrthoDB" id="416786at2759"/>
<dbReference type="PANTHER" id="PTHR44845">
    <property type="entry name" value="CARRIER DOMAIN-CONTAINING PROTEIN"/>
    <property type="match status" value="1"/>
</dbReference>
<dbReference type="Proteomes" id="UP000198287">
    <property type="component" value="Unassembled WGS sequence"/>
</dbReference>
<keyword evidence="2" id="KW-0597">Phosphoprotein</keyword>
<evidence type="ECO:0000256" key="1">
    <source>
        <dbReference type="ARBA" id="ARBA00022450"/>
    </source>
</evidence>
<dbReference type="Gene3D" id="3.30.300.30">
    <property type="match status" value="1"/>
</dbReference>
<dbReference type="PANTHER" id="PTHR44845:SF6">
    <property type="entry name" value="BETA-ALANINE-ACTIVATING ENZYME"/>
    <property type="match status" value="1"/>
</dbReference>
<dbReference type="SUPFAM" id="SSF56801">
    <property type="entry name" value="Acetyl-CoA synthetase-like"/>
    <property type="match status" value="2"/>
</dbReference>
<keyword evidence="5" id="KW-1185">Reference proteome</keyword>
<evidence type="ECO:0000313" key="4">
    <source>
        <dbReference type="EMBL" id="OXA50241.1"/>
    </source>
</evidence>
<dbReference type="EMBL" id="LNIX01000009">
    <property type="protein sequence ID" value="OXA50241.1"/>
    <property type="molecule type" value="Genomic_DNA"/>
</dbReference>
<dbReference type="InterPro" id="IPR000873">
    <property type="entry name" value="AMP-dep_synth/lig_dom"/>
</dbReference>
<proteinExistence type="predicted"/>
<dbReference type="InterPro" id="IPR020845">
    <property type="entry name" value="AMP-binding_CS"/>
</dbReference>
<comment type="caution">
    <text evidence="4">The sequence shown here is derived from an EMBL/GenBank/DDBJ whole genome shotgun (WGS) entry which is preliminary data.</text>
</comment>
<accession>A0A226DZW2</accession>
<evidence type="ECO:0000259" key="3">
    <source>
        <dbReference type="Pfam" id="PF00501"/>
    </source>
</evidence>
<reference evidence="4 5" key="1">
    <citation type="submission" date="2015-12" db="EMBL/GenBank/DDBJ databases">
        <title>The genome of Folsomia candida.</title>
        <authorList>
            <person name="Faddeeva A."/>
            <person name="Derks M.F."/>
            <person name="Anvar Y."/>
            <person name="Smit S."/>
            <person name="Van Straalen N."/>
            <person name="Roelofs D."/>
        </authorList>
    </citation>
    <scope>NUCLEOTIDE SEQUENCE [LARGE SCALE GENOMIC DNA]</scope>
    <source>
        <strain evidence="4 5">VU population</strain>
        <tissue evidence="4">Whole body</tissue>
    </source>
</reference>
<dbReference type="PROSITE" id="PS00455">
    <property type="entry name" value="AMP_BINDING"/>
    <property type="match status" value="1"/>
</dbReference>
<sequence>MACEDFGCVPCFCEGHDDGVLRGKTRKIEDKFKKPISIVFQNLLKSGKINGKKNALQFCDNYLTFDQLEDFSTSLALDIRDRIGMDVQIRNPDGDPVIAIIIPNSEKAIVIMMAVLKTGAAYLPLDEEYPEHLFLRIIEKFRPVLIIADDNGPIFNKYDANKFSEYCSMVSLEELWVRMEIPTGHVPRKTSIKREILSVFNESSESQKSIRPAGVFHTRGFHSNPYGVRIGHAAILNRCIFEWKQLDIHEHQSCSLTTPVSQVDSVSQIFSALLKGCTLVIFTRADMKDVTQFLKDVASKMINRLVIPHYMFYEVLRQLKVLDPDDRVELMKSLLCVKYVVCRGGYIRHVDVAHYFQVFPNVPLGNCTGSAETSGDMIYDVFRSVKDFVKKRVLGRVTLGKVMQNSKIYILGEELAIISDGHQGELCISGACLAMDYVDPGSIEDNKHNFAPNPHEDSAGYEMIYRSGEYGRIIKCTDGRRRLFVEGRDDKVIRQKGHEFHLDDVKPFLEELEYAADAFLYVLNKGKPTQEMVGFILIKPGISPHSVPHPLEIERQLRNKLPEWAIPDDIMLIQAVPKHYYNDNCPFCLIREFREQREPRSNAWETQLVVPGDRMEAAVTLVKAMFRMAYIPVETTVANLKASFFDIGGTSLSTIPLLVYLNKRGYPITLRDFYTTSNLMEIISLMTLKKPMNEEPGKMDDKSEADTSIIDDCVMGQWVKPNFHIMLDLKETYNIELIRKRHKTAVINIIAYGYCEKGALSQYNMISYQELNSFLSEAWSSYVEEKLSIVVIEKSTNKIVAVAICQDFFKLVDTTKATGTLYNIMEFYQEVKGNILLFLPHRIDETLEICWMATHTSLSAQENVKIITMLHTEIIKLARQKYSGIFHSTANLLSRTLCTEVFGYEVFEDFQINKYRELDGSQPFHLAGDNAACAALYLKLRDPNPPSEATSMTVVDPVQYFNQVNRKRISGINQLCQGRKSVITGKNVKLPKNITVTDHFTDLIQHGDVDGDNPALIGDNGETLWTYMQLDLTANKVAKAMRRLLGYWTIIGFCLHTTENTILMMLAILKLGGTYISLSTTYPEQQIVRIVGNIRPLLIITESDPQITSRFDCVKHICEIAPLHVIVENSNDFEGDPNDPVPLESLAPPWRRAAAIVLTAGTTGEPRFVRIGHMSILNRLYWQYKAIPFYDKPVACLSSLLVDAESVAEVFAPLLGGVPLYIIARHVMSKPIALLEKIRSVEITRITMTPTSLNLMFNTMEEFDIGVAREKLESLKYLIISGDILSFQVGLKCFEYIASHCNLVVFYGCTETMSEASWEIFSNQQDFIDKVYGQQVSIGLPLCNTTIYIMDEDCNIVREGTIGEVKIFRTGDFGKIVDTDGNHGCRIYYEGRIDMIITIQGQEIELNNIAVAVESTNLCKECAVLCYRRNREDQAAVAFCVLKDNVEKSMLTDSLKKVLEDYMVPDVYPVSELPYLPSGRLDRQKLLKLYKFRLMESTPEEWKSLNMTIGEKQAAKILFEAISHTIGLTLRFVMSNYHTSIWEIGVNSLNALLIVYVCRENGYLISIDDFVLAGSIADIIKLMVHSSKDPVPENLMLMHISELGDERYTLGPLNNMDKVKIINLLSTCYAQKGPVSIIAAITQEEYAKYLEYLWNKMVKEALSVVAFDKNNGKIVAVALCMDINSKYTHRPRKIVDKPLSYYIELIDACEMLVHQTTISKEKGKTIEIFLIGTDISVESKYNIILVELLMKGAMQRALYRGFSWALIISASPLVRDFCGNVLQYDMIAEIKLNKFVSKDKTKPFRKARDYQSIKAYYRLFT</sequence>
<keyword evidence="1" id="KW-0596">Phosphopantetheine</keyword>
<dbReference type="Pfam" id="PF00501">
    <property type="entry name" value="AMP-binding"/>
    <property type="match status" value="2"/>
</dbReference>
<evidence type="ECO:0000313" key="5">
    <source>
        <dbReference type="Proteomes" id="UP000198287"/>
    </source>
</evidence>
<evidence type="ECO:0000256" key="2">
    <source>
        <dbReference type="ARBA" id="ARBA00022553"/>
    </source>
</evidence>
<gene>
    <name evidence="4" type="ORF">Fcan01_14933</name>
</gene>
<feature type="domain" description="AMP-dependent synthetase/ligase" evidence="3">
    <location>
        <begin position="1010"/>
        <end position="1365"/>
    </location>
</feature>
<dbReference type="InterPro" id="IPR042099">
    <property type="entry name" value="ANL_N_sf"/>
</dbReference>